<gene>
    <name evidence="2" type="ORF">OS493_037873</name>
</gene>
<sequence length="170" mass="18901">MEGIQPEILVVLLYLSLIYEIIIGIKRRGQQSFEKMRKVSVRFGKTSRGSDRMAAYAFNLALVMPLVKAGFHDSITGEQIGHTQVRLTADHKWIPSGGSKSRNRLEQNELVAIPLVNEGIDVVFTSILGAVVGKGEECVTIDVNRLHIECAMRLKSLQFKCPPDHLNTAD</sequence>
<evidence type="ECO:0000313" key="3">
    <source>
        <dbReference type="Proteomes" id="UP001163046"/>
    </source>
</evidence>
<keyword evidence="1" id="KW-0472">Membrane</keyword>
<keyword evidence="1" id="KW-1133">Transmembrane helix</keyword>
<dbReference type="AlphaFoldDB" id="A0A9X0CNH3"/>
<name>A0A9X0CNH3_9CNID</name>
<accession>A0A9X0CNH3</accession>
<evidence type="ECO:0000313" key="2">
    <source>
        <dbReference type="EMBL" id="KAJ7369581.1"/>
    </source>
</evidence>
<protein>
    <submittedName>
        <fullName evidence="2">Uncharacterized protein</fullName>
    </submittedName>
</protein>
<dbReference type="Proteomes" id="UP001163046">
    <property type="component" value="Unassembled WGS sequence"/>
</dbReference>
<comment type="caution">
    <text evidence="2">The sequence shown here is derived from an EMBL/GenBank/DDBJ whole genome shotgun (WGS) entry which is preliminary data.</text>
</comment>
<organism evidence="2 3">
    <name type="scientific">Desmophyllum pertusum</name>
    <dbReference type="NCBI Taxonomy" id="174260"/>
    <lineage>
        <taxon>Eukaryota</taxon>
        <taxon>Metazoa</taxon>
        <taxon>Cnidaria</taxon>
        <taxon>Anthozoa</taxon>
        <taxon>Hexacorallia</taxon>
        <taxon>Scleractinia</taxon>
        <taxon>Caryophylliina</taxon>
        <taxon>Caryophylliidae</taxon>
        <taxon>Desmophyllum</taxon>
    </lineage>
</organism>
<keyword evidence="3" id="KW-1185">Reference proteome</keyword>
<keyword evidence="1" id="KW-0812">Transmembrane</keyword>
<proteinExistence type="predicted"/>
<dbReference type="EMBL" id="MU826904">
    <property type="protein sequence ID" value="KAJ7369581.1"/>
    <property type="molecule type" value="Genomic_DNA"/>
</dbReference>
<evidence type="ECO:0000256" key="1">
    <source>
        <dbReference type="SAM" id="Phobius"/>
    </source>
</evidence>
<reference evidence="2" key="1">
    <citation type="submission" date="2023-01" db="EMBL/GenBank/DDBJ databases">
        <title>Genome assembly of the deep-sea coral Lophelia pertusa.</title>
        <authorList>
            <person name="Herrera S."/>
            <person name="Cordes E."/>
        </authorList>
    </citation>
    <scope>NUCLEOTIDE SEQUENCE</scope>
    <source>
        <strain evidence="2">USNM1676648</strain>
        <tissue evidence="2">Polyp</tissue>
    </source>
</reference>
<feature type="transmembrane region" description="Helical" evidence="1">
    <location>
        <begin position="6"/>
        <end position="25"/>
    </location>
</feature>